<evidence type="ECO:0000256" key="1">
    <source>
        <dbReference type="ARBA" id="ARBA00023002"/>
    </source>
</evidence>
<feature type="domain" description="Alcohol dehydrogenase-like C-terminal" evidence="2">
    <location>
        <begin position="206"/>
        <end position="333"/>
    </location>
</feature>
<dbReference type="Gene3D" id="3.40.50.720">
    <property type="entry name" value="NAD(P)-binding Rossmann-like Domain"/>
    <property type="match status" value="1"/>
</dbReference>
<dbReference type="SUPFAM" id="SSF50129">
    <property type="entry name" value="GroES-like"/>
    <property type="match status" value="1"/>
</dbReference>
<evidence type="ECO:0000259" key="3">
    <source>
        <dbReference type="Pfam" id="PF08240"/>
    </source>
</evidence>
<name>A0ABP2MP60_9FIRM</name>
<reference evidence="4 5" key="1">
    <citation type="submission" date="2011-08" db="EMBL/GenBank/DDBJ databases">
        <title>The Genome Sequence of Selenomonas noxia F0398.</title>
        <authorList>
            <consortium name="The Broad Institute Genome Sequencing Platform"/>
            <person name="Earl A."/>
            <person name="Ward D."/>
            <person name="Feldgarden M."/>
            <person name="Gevers D."/>
            <person name="Izard J."/>
            <person name="Ganesan A."/>
            <person name="Blanton J.M."/>
            <person name="Baranova O.V."/>
            <person name="Tanner A.C."/>
            <person name="Dewhirst F.E."/>
            <person name="Young S.K."/>
            <person name="Zeng Q."/>
            <person name="Gargeya S."/>
            <person name="Fitzgerald M."/>
            <person name="Haas B."/>
            <person name="Abouelleil A."/>
            <person name="Alvarado L."/>
            <person name="Arachchi H.M."/>
            <person name="Berlin A."/>
            <person name="Brown A."/>
            <person name="Chapman S.B."/>
            <person name="Chen Z."/>
            <person name="Dunbar C."/>
            <person name="Freedman E."/>
            <person name="Gearin G."/>
            <person name="Gellesch M."/>
            <person name="Goldberg J."/>
            <person name="Griggs A."/>
            <person name="Gujja S."/>
            <person name="Heiman D."/>
            <person name="Howarth C."/>
            <person name="Larson L."/>
            <person name="Lui A."/>
            <person name="MacDonald P.J.P."/>
            <person name="Montmayeur A."/>
            <person name="Murphy C."/>
            <person name="Neiman D."/>
            <person name="Pearson M."/>
            <person name="Priest M."/>
            <person name="Roberts A."/>
            <person name="Saif S."/>
            <person name="Shea T."/>
            <person name="Shenoy N."/>
            <person name="Sisk P."/>
            <person name="Stolte C."/>
            <person name="Sykes S."/>
            <person name="Wortman J."/>
            <person name="Nusbaum C."/>
            <person name="Birren B."/>
        </authorList>
    </citation>
    <scope>NUCLEOTIDE SEQUENCE [LARGE SCALE GENOMIC DNA]</scope>
    <source>
        <strain evidence="4 5">F0398</strain>
    </source>
</reference>
<dbReference type="PANTHER" id="PTHR43401">
    <property type="entry name" value="L-THREONINE 3-DEHYDROGENASE"/>
    <property type="match status" value="1"/>
</dbReference>
<keyword evidence="1" id="KW-0560">Oxidoreductase</keyword>
<dbReference type="Proteomes" id="UP000003175">
    <property type="component" value="Unassembled WGS sequence"/>
</dbReference>
<dbReference type="PANTHER" id="PTHR43401:SF2">
    <property type="entry name" value="L-THREONINE 3-DEHYDROGENASE"/>
    <property type="match status" value="1"/>
</dbReference>
<proteinExistence type="predicted"/>
<accession>A0ABP2MP60</accession>
<dbReference type="SUPFAM" id="SSF51735">
    <property type="entry name" value="NAD(P)-binding Rossmann-fold domains"/>
    <property type="match status" value="1"/>
</dbReference>
<dbReference type="EMBL" id="ADGH01000016">
    <property type="protein sequence ID" value="EHG24035.1"/>
    <property type="molecule type" value="Genomic_DNA"/>
</dbReference>
<dbReference type="InterPro" id="IPR011032">
    <property type="entry name" value="GroES-like_sf"/>
</dbReference>
<evidence type="ECO:0000313" key="4">
    <source>
        <dbReference type="EMBL" id="EHG24035.1"/>
    </source>
</evidence>
<keyword evidence="5" id="KW-1185">Reference proteome</keyword>
<evidence type="ECO:0000259" key="2">
    <source>
        <dbReference type="Pfam" id="PF00107"/>
    </source>
</evidence>
<dbReference type="Pfam" id="PF00107">
    <property type="entry name" value="ADH_zinc_N"/>
    <property type="match status" value="1"/>
</dbReference>
<gene>
    <name evidence="4" type="ORF">HMPREF9432_01709</name>
</gene>
<sequence length="415" mass="45204">MKTRAVRLYGKNDLRLEEFDLPPIQPDEILAEIVTDSLCMSTLKAVFNGAEHRKVPSDIAEHPIIVGHEFCGRIRAVGAEWKGQYHVGDKFVIQPNIGDVRAYAPGYSFPHIGGDATFGIFHRQVMDNGSLLAYNGDSYFEGSLVEPLSCIVGAFRAQYHLRDQYSHEHIMGIRQGGAMALLGATGPMGFLAVDLAIHGPERPRHLVVTGRTQAKLDHVRRLYPVEEAAAHGVVLHYVNTSDTPNYAAELRALLPADGKGFDDVFVMAADENMVTQASAMLALDGCLNFFAGPVDSVFSAPINFFDVHYNVTHIVGTSGGNTEDMKEAVALIENKTVRVEKIVSHILGLNAVPETTMNLKNIPGGKKLVYTHLDFPLSPLTDLSQLPHAARLGEIVADNGGFWCAAAERVLLGEP</sequence>
<dbReference type="Gene3D" id="3.90.180.10">
    <property type="entry name" value="Medium-chain alcohol dehydrogenases, catalytic domain"/>
    <property type="match status" value="1"/>
</dbReference>
<dbReference type="InterPro" id="IPR036291">
    <property type="entry name" value="NAD(P)-bd_dom_sf"/>
</dbReference>
<dbReference type="InterPro" id="IPR013154">
    <property type="entry name" value="ADH-like_N"/>
</dbReference>
<evidence type="ECO:0000313" key="5">
    <source>
        <dbReference type="Proteomes" id="UP000003175"/>
    </source>
</evidence>
<protein>
    <recommendedName>
        <fullName evidence="6">Enoyl reductase (ER) domain-containing protein</fullName>
    </recommendedName>
</protein>
<dbReference type="InterPro" id="IPR050129">
    <property type="entry name" value="Zn_alcohol_dh"/>
</dbReference>
<comment type="caution">
    <text evidence="4">The sequence shown here is derived from an EMBL/GenBank/DDBJ whole genome shotgun (WGS) entry which is preliminary data.</text>
</comment>
<feature type="domain" description="Alcohol dehydrogenase-like N-terminal" evidence="3">
    <location>
        <begin position="25"/>
        <end position="98"/>
    </location>
</feature>
<dbReference type="GeneID" id="32474592"/>
<dbReference type="RefSeq" id="WP_006693856.1">
    <property type="nucleotide sequence ID" value="NZ_JH376860.1"/>
</dbReference>
<dbReference type="InterPro" id="IPR013149">
    <property type="entry name" value="ADH-like_C"/>
</dbReference>
<evidence type="ECO:0008006" key="6">
    <source>
        <dbReference type="Google" id="ProtNLM"/>
    </source>
</evidence>
<dbReference type="Pfam" id="PF08240">
    <property type="entry name" value="ADH_N"/>
    <property type="match status" value="1"/>
</dbReference>
<organism evidence="4 5">
    <name type="scientific">Selenomonas noxia F0398</name>
    <dbReference type="NCBI Taxonomy" id="702437"/>
    <lineage>
        <taxon>Bacteria</taxon>
        <taxon>Bacillati</taxon>
        <taxon>Bacillota</taxon>
        <taxon>Negativicutes</taxon>
        <taxon>Selenomonadales</taxon>
        <taxon>Selenomonadaceae</taxon>
        <taxon>Selenomonas</taxon>
    </lineage>
</organism>